<dbReference type="AlphaFoldDB" id="A0AAV5V082"/>
<gene>
    <name evidence="1" type="ORF">PFISCL1PPCAC_3140</name>
</gene>
<protein>
    <recommendedName>
        <fullName evidence="3">Cleavage/polyadenylation specificity factor A subunit C-terminal domain-containing protein</fullName>
    </recommendedName>
</protein>
<proteinExistence type="predicted"/>
<comment type="caution">
    <text evidence="1">The sequence shown here is derived from an EMBL/GenBank/DDBJ whole genome shotgun (WGS) entry which is preliminary data.</text>
</comment>
<evidence type="ECO:0000313" key="2">
    <source>
        <dbReference type="Proteomes" id="UP001432322"/>
    </source>
</evidence>
<organism evidence="1 2">
    <name type="scientific">Pristionchus fissidentatus</name>
    <dbReference type="NCBI Taxonomy" id="1538716"/>
    <lineage>
        <taxon>Eukaryota</taxon>
        <taxon>Metazoa</taxon>
        <taxon>Ecdysozoa</taxon>
        <taxon>Nematoda</taxon>
        <taxon>Chromadorea</taxon>
        <taxon>Rhabditida</taxon>
        <taxon>Rhabditina</taxon>
        <taxon>Diplogasteromorpha</taxon>
        <taxon>Diplogasteroidea</taxon>
        <taxon>Neodiplogasteridae</taxon>
        <taxon>Pristionchus</taxon>
    </lineage>
</organism>
<accession>A0AAV5V082</accession>
<name>A0AAV5V082_9BILA</name>
<keyword evidence="2" id="KW-1185">Reference proteome</keyword>
<dbReference type="Proteomes" id="UP001432322">
    <property type="component" value="Unassembled WGS sequence"/>
</dbReference>
<sequence>FSQAKTRRVTALVATSDDGFGSVETIRSINLLKMGLKTGLEPEEDDPDMLHLMPDPFKESLEHCVRVGDGFVLLTGSVVTASAQILLYKVYYIAHSELCDGVDVDINDEEEEEDEEPRQVRPAEVGSFKLLRDSRPAFIPYESRSFAILQGESGRNRIEIYDLQSKSFRRSIPVDWPLSTTFPPPIVRPLGNSALLQSATGEKILLDLKSGQAKMLSPLIDPSLSSVACKLDIAEWLGIVFLSRSETIDAGFPDYGTANEFTNYYADDIDILTPIRDLMYLSIGSITVDGTMIGCYADTVNGESNNDEGLVRTLTRIPIQRVHSLADLSLDAIVGRLSRLDRMLLSCKFNPRTAVDFIKAILSRE</sequence>
<feature type="non-terminal residue" evidence="1">
    <location>
        <position position="1"/>
    </location>
</feature>
<evidence type="ECO:0000313" key="1">
    <source>
        <dbReference type="EMBL" id="GMT11843.1"/>
    </source>
</evidence>
<reference evidence="1" key="1">
    <citation type="submission" date="2023-10" db="EMBL/GenBank/DDBJ databases">
        <title>Genome assembly of Pristionchus species.</title>
        <authorList>
            <person name="Yoshida K."/>
            <person name="Sommer R.J."/>
        </authorList>
    </citation>
    <scope>NUCLEOTIDE SEQUENCE</scope>
    <source>
        <strain evidence="1">RS5133</strain>
    </source>
</reference>
<dbReference type="EMBL" id="BTSY01000001">
    <property type="protein sequence ID" value="GMT11843.1"/>
    <property type="molecule type" value="Genomic_DNA"/>
</dbReference>
<evidence type="ECO:0008006" key="3">
    <source>
        <dbReference type="Google" id="ProtNLM"/>
    </source>
</evidence>